<gene>
    <name evidence="1" type="ORF">JCM19235_4475</name>
</gene>
<keyword evidence="2" id="KW-1185">Reference proteome</keyword>
<accession>A0A090RXS6</accession>
<protein>
    <submittedName>
        <fullName evidence="1">Uncharacterized protein</fullName>
    </submittedName>
</protein>
<dbReference type="AlphaFoldDB" id="A0A090RXS6"/>
<organism evidence="1 2">
    <name type="scientific">Vibrio maritimus</name>
    <dbReference type="NCBI Taxonomy" id="990268"/>
    <lineage>
        <taxon>Bacteria</taxon>
        <taxon>Pseudomonadati</taxon>
        <taxon>Pseudomonadota</taxon>
        <taxon>Gammaproteobacteria</taxon>
        <taxon>Vibrionales</taxon>
        <taxon>Vibrionaceae</taxon>
        <taxon>Vibrio</taxon>
    </lineage>
</organism>
<dbReference type="EMBL" id="BBMR01000005">
    <property type="protein sequence ID" value="GAL20275.1"/>
    <property type="molecule type" value="Genomic_DNA"/>
</dbReference>
<proteinExistence type="predicted"/>
<name>A0A090RXS6_9VIBR</name>
<sequence length="42" mass="5097">MVNYRARGFLFFSNTEFMNFGCIFNQMKHFLFQITGRITLRV</sequence>
<dbReference type="STRING" id="990268.JCM19235_4475"/>
<evidence type="ECO:0000313" key="1">
    <source>
        <dbReference type="EMBL" id="GAL20275.1"/>
    </source>
</evidence>
<dbReference type="Proteomes" id="UP000029228">
    <property type="component" value="Unassembled WGS sequence"/>
</dbReference>
<evidence type="ECO:0000313" key="2">
    <source>
        <dbReference type="Proteomes" id="UP000029228"/>
    </source>
</evidence>
<reference evidence="1 2" key="1">
    <citation type="submission" date="2014-09" db="EMBL/GenBank/DDBJ databases">
        <title>Vibrio maritimus JCM 19235. (C45) whole genome shotgun sequence.</title>
        <authorList>
            <person name="Sawabe T."/>
            <person name="Meirelles P."/>
            <person name="Nakanishi M."/>
            <person name="Sayaka M."/>
            <person name="Hattori M."/>
            <person name="Ohkuma M."/>
        </authorList>
    </citation>
    <scope>NUCLEOTIDE SEQUENCE [LARGE SCALE GENOMIC DNA]</scope>
    <source>
        <strain evidence="2">JCM19235</strain>
    </source>
</reference>
<comment type="caution">
    <text evidence="1">The sequence shown here is derived from an EMBL/GenBank/DDBJ whole genome shotgun (WGS) entry which is preliminary data.</text>
</comment>